<name>A0A9P6CRJ7_9AGAR</name>
<protein>
    <submittedName>
        <fullName evidence="1">Uncharacterized protein</fullName>
    </submittedName>
</protein>
<organism evidence="1 2">
    <name type="scientific">Pholiota conissans</name>
    <dbReference type="NCBI Taxonomy" id="109636"/>
    <lineage>
        <taxon>Eukaryota</taxon>
        <taxon>Fungi</taxon>
        <taxon>Dikarya</taxon>
        <taxon>Basidiomycota</taxon>
        <taxon>Agaricomycotina</taxon>
        <taxon>Agaricomycetes</taxon>
        <taxon>Agaricomycetidae</taxon>
        <taxon>Agaricales</taxon>
        <taxon>Agaricineae</taxon>
        <taxon>Strophariaceae</taxon>
        <taxon>Pholiota</taxon>
    </lineage>
</organism>
<reference evidence="1" key="1">
    <citation type="submission" date="2020-11" db="EMBL/GenBank/DDBJ databases">
        <authorList>
            <consortium name="DOE Joint Genome Institute"/>
            <person name="Ahrendt S."/>
            <person name="Riley R."/>
            <person name="Andreopoulos W."/>
            <person name="Labutti K."/>
            <person name="Pangilinan J."/>
            <person name="Ruiz-Duenas F.J."/>
            <person name="Barrasa J.M."/>
            <person name="Sanchez-Garcia M."/>
            <person name="Camarero S."/>
            <person name="Miyauchi S."/>
            <person name="Serrano A."/>
            <person name="Linde D."/>
            <person name="Babiker R."/>
            <person name="Drula E."/>
            <person name="Ayuso-Fernandez I."/>
            <person name="Pacheco R."/>
            <person name="Padilla G."/>
            <person name="Ferreira P."/>
            <person name="Barriuso J."/>
            <person name="Kellner H."/>
            <person name="Castanera R."/>
            <person name="Alfaro M."/>
            <person name="Ramirez L."/>
            <person name="Pisabarro A.G."/>
            <person name="Kuo A."/>
            <person name="Tritt A."/>
            <person name="Lipzen A."/>
            <person name="He G."/>
            <person name="Yan M."/>
            <person name="Ng V."/>
            <person name="Cullen D."/>
            <person name="Martin F."/>
            <person name="Rosso M.-N."/>
            <person name="Henrissat B."/>
            <person name="Hibbett D."/>
            <person name="Martinez A.T."/>
            <person name="Grigoriev I.V."/>
        </authorList>
    </citation>
    <scope>NUCLEOTIDE SEQUENCE</scope>
    <source>
        <strain evidence="1">CIRM-BRFM 674</strain>
    </source>
</reference>
<dbReference type="Proteomes" id="UP000807469">
    <property type="component" value="Unassembled WGS sequence"/>
</dbReference>
<evidence type="ECO:0000313" key="2">
    <source>
        <dbReference type="Proteomes" id="UP000807469"/>
    </source>
</evidence>
<sequence>MNQDGKSSAAPQGELNTENNLLSVVFLAYDIHGRRDEKADHYAVIRFSRSYEKVIQSIKERLGNECDFGDTLHIYAPILNNSGQWVWAKGGEKDWDLVIEQVLRTKRGLGVKHEKNYGGGYDFD</sequence>
<comment type="caution">
    <text evidence="1">The sequence shown here is derived from an EMBL/GenBank/DDBJ whole genome shotgun (WGS) entry which is preliminary data.</text>
</comment>
<accession>A0A9P6CRJ7</accession>
<gene>
    <name evidence="1" type="ORF">BDN70DRAFT_881586</name>
</gene>
<keyword evidence="2" id="KW-1185">Reference proteome</keyword>
<evidence type="ECO:0000313" key="1">
    <source>
        <dbReference type="EMBL" id="KAF9477096.1"/>
    </source>
</evidence>
<proteinExistence type="predicted"/>
<dbReference type="EMBL" id="MU155272">
    <property type="protein sequence ID" value="KAF9477096.1"/>
    <property type="molecule type" value="Genomic_DNA"/>
</dbReference>
<dbReference type="AlphaFoldDB" id="A0A9P6CRJ7"/>